<dbReference type="PANTHER" id="PTHR14614">
    <property type="entry name" value="HEPATOCELLULAR CARCINOMA-ASSOCIATED ANTIGEN"/>
    <property type="match status" value="1"/>
</dbReference>
<dbReference type="PANTHER" id="PTHR14614:SF130">
    <property type="entry name" value="PROTEIN-LYSINE N-METHYLTRANSFERASE EEF2KMT"/>
    <property type="match status" value="1"/>
</dbReference>
<dbReference type="STRING" id="71784.A0A1Y2BDE1"/>
<dbReference type="Gene3D" id="3.40.50.150">
    <property type="entry name" value="Vaccinia Virus protein VP39"/>
    <property type="match status" value="1"/>
</dbReference>
<dbReference type="CDD" id="cd02440">
    <property type="entry name" value="AdoMet_MTases"/>
    <property type="match status" value="1"/>
</dbReference>
<dbReference type="GO" id="GO:0005737">
    <property type="term" value="C:cytoplasm"/>
    <property type="evidence" value="ECO:0007669"/>
    <property type="project" value="TreeGrafter"/>
</dbReference>
<dbReference type="Pfam" id="PF10294">
    <property type="entry name" value="Methyltransf_16"/>
    <property type="match status" value="1"/>
</dbReference>
<dbReference type="FunCoup" id="A0A1Y2BDE1">
    <property type="interactions" value="375"/>
</dbReference>
<protein>
    <recommendedName>
        <fullName evidence="3">Methyltransferase-domain-containing protein</fullName>
    </recommendedName>
</protein>
<dbReference type="OrthoDB" id="194386at2759"/>
<organism evidence="1 2">
    <name type="scientific">Naematelia encephala</name>
    <dbReference type="NCBI Taxonomy" id="71784"/>
    <lineage>
        <taxon>Eukaryota</taxon>
        <taxon>Fungi</taxon>
        <taxon>Dikarya</taxon>
        <taxon>Basidiomycota</taxon>
        <taxon>Agaricomycotina</taxon>
        <taxon>Tremellomycetes</taxon>
        <taxon>Tremellales</taxon>
        <taxon>Naemateliaceae</taxon>
        <taxon>Naematelia</taxon>
    </lineage>
</organism>
<evidence type="ECO:0008006" key="3">
    <source>
        <dbReference type="Google" id="ProtNLM"/>
    </source>
</evidence>
<gene>
    <name evidence="1" type="ORF">BCR39DRAFT_504245</name>
</gene>
<dbReference type="SUPFAM" id="SSF53335">
    <property type="entry name" value="S-adenosyl-L-methionine-dependent methyltransferases"/>
    <property type="match status" value="1"/>
</dbReference>
<dbReference type="Proteomes" id="UP000193986">
    <property type="component" value="Unassembled WGS sequence"/>
</dbReference>
<keyword evidence="2" id="KW-1185">Reference proteome</keyword>
<dbReference type="EMBL" id="MCFC01000009">
    <property type="protein sequence ID" value="ORY32507.1"/>
    <property type="molecule type" value="Genomic_DNA"/>
</dbReference>
<comment type="caution">
    <text evidence="1">The sequence shown here is derived from an EMBL/GenBank/DDBJ whole genome shotgun (WGS) entry which is preliminary data.</text>
</comment>
<accession>A0A1Y2BDE1</accession>
<dbReference type="AlphaFoldDB" id="A0A1Y2BDE1"/>
<dbReference type="InParanoid" id="A0A1Y2BDE1"/>
<evidence type="ECO:0000313" key="2">
    <source>
        <dbReference type="Proteomes" id="UP000193986"/>
    </source>
</evidence>
<dbReference type="InterPro" id="IPR019410">
    <property type="entry name" value="Methyltransf_16"/>
</dbReference>
<evidence type="ECO:0000313" key="1">
    <source>
        <dbReference type="EMBL" id="ORY32507.1"/>
    </source>
</evidence>
<dbReference type="InterPro" id="IPR029063">
    <property type="entry name" value="SAM-dependent_MTases_sf"/>
</dbReference>
<name>A0A1Y2BDE1_9TREE</name>
<reference evidence="1 2" key="1">
    <citation type="submission" date="2016-07" db="EMBL/GenBank/DDBJ databases">
        <title>Pervasive Adenine N6-methylation of Active Genes in Fungi.</title>
        <authorList>
            <consortium name="DOE Joint Genome Institute"/>
            <person name="Mondo S.J."/>
            <person name="Dannebaum R.O."/>
            <person name="Kuo R.C."/>
            <person name="Labutti K."/>
            <person name="Haridas S."/>
            <person name="Kuo A."/>
            <person name="Salamov A."/>
            <person name="Ahrendt S.R."/>
            <person name="Lipzen A."/>
            <person name="Sullivan W."/>
            <person name="Andreopoulos W.B."/>
            <person name="Clum A."/>
            <person name="Lindquist E."/>
            <person name="Daum C."/>
            <person name="Ramamoorthy G.K."/>
            <person name="Gryganskyi A."/>
            <person name="Culley D."/>
            <person name="Magnuson J.K."/>
            <person name="James T.Y."/>
            <person name="O'Malley M.A."/>
            <person name="Stajich J.E."/>
            <person name="Spatafora J.W."/>
            <person name="Visel A."/>
            <person name="Grigoriev I.V."/>
        </authorList>
    </citation>
    <scope>NUCLEOTIDE SEQUENCE [LARGE SCALE GENOMIC DNA]</scope>
    <source>
        <strain evidence="1 2">68-887.2</strain>
    </source>
</reference>
<dbReference type="GO" id="GO:0008757">
    <property type="term" value="F:S-adenosylmethionine-dependent methyltransferase activity"/>
    <property type="evidence" value="ECO:0007669"/>
    <property type="project" value="UniProtKB-ARBA"/>
</dbReference>
<proteinExistence type="predicted"/>
<sequence length="380" mass="42975">MTTTTTSLTTYLTRLRRQHHSLYPPYLLSLPRNITAGDFASASSQRYLLDQILYDPITRSYEPELGYSRRFWRWIVGRLEQGVEEINLMDPGRDEEVDEKFYEALTRFMVDDKPSEDFLPKESYRTFIYNLSSWQIQSAQGGVVDQERYITLLEEQVAVQAGTTGLRTWTAALHLAHHILDDRNILQPDSDGTGNGSFPTIIELGAGTGFLSILLAQLGARVIATDLGDTEDFDHGIKRTPLARLRSNVELNQLQRPPHVIPLDWMDASKPPETWQELIQETPKTIVAADVIYDPDLIPALVTAVRVLLGSDRRNMAVFAATVRNPATLDLFCETCIERQLSVTPLNLAPMDDDDPTFWDSALDRGCLVRLFRLQLADHG</sequence>